<accession>A0A5C7EN07</accession>
<comment type="caution">
    <text evidence="2">The sequence shown here is derived from an EMBL/GenBank/DDBJ whole genome shotgun (WGS) entry which is preliminary data.</text>
</comment>
<name>A0A5C7EN07_9PROT</name>
<keyword evidence="1" id="KW-0812">Transmembrane</keyword>
<organism evidence="2 3">
    <name type="scientific">Pelomicrobium methylotrophicum</name>
    <dbReference type="NCBI Taxonomy" id="2602750"/>
    <lineage>
        <taxon>Bacteria</taxon>
        <taxon>Pseudomonadati</taxon>
        <taxon>Pseudomonadota</taxon>
        <taxon>Hydrogenophilia</taxon>
        <taxon>Hydrogenophilia incertae sedis</taxon>
        <taxon>Pelomicrobium</taxon>
    </lineage>
</organism>
<protein>
    <submittedName>
        <fullName evidence="2">Uncharacterized protein</fullName>
    </submittedName>
</protein>
<evidence type="ECO:0000256" key="1">
    <source>
        <dbReference type="SAM" id="Phobius"/>
    </source>
</evidence>
<dbReference type="OrthoDB" id="9342725at2"/>
<dbReference type="Proteomes" id="UP000321201">
    <property type="component" value="Unassembled WGS sequence"/>
</dbReference>
<reference evidence="2 3" key="1">
    <citation type="submission" date="2019-08" db="EMBL/GenBank/DDBJ databases">
        <title>Pelomicrobium methylotrophicum gen. nov., sp. nov. a moderately thermophilic, facultatively anaerobic, lithoautotrophic and methylotrophic bacterium isolated from a terrestrial mud volcano.</title>
        <authorList>
            <person name="Slobodkina G.B."/>
            <person name="Merkel A.Y."/>
            <person name="Slobodkin A.I."/>
        </authorList>
    </citation>
    <scope>NUCLEOTIDE SEQUENCE [LARGE SCALE GENOMIC DNA]</scope>
    <source>
        <strain evidence="2 3">SM250</strain>
    </source>
</reference>
<gene>
    <name evidence="2" type="ORF">FR698_02975</name>
</gene>
<keyword evidence="1" id="KW-1133">Transmembrane helix</keyword>
<feature type="transmembrane region" description="Helical" evidence="1">
    <location>
        <begin position="71"/>
        <end position="93"/>
    </location>
</feature>
<feature type="transmembrane region" description="Helical" evidence="1">
    <location>
        <begin position="141"/>
        <end position="159"/>
    </location>
</feature>
<keyword evidence="1" id="KW-0472">Membrane</keyword>
<dbReference type="RefSeq" id="WP_147798696.1">
    <property type="nucleotide sequence ID" value="NZ_VPFL01000003.1"/>
</dbReference>
<feature type="transmembrane region" description="Helical" evidence="1">
    <location>
        <begin position="44"/>
        <end position="65"/>
    </location>
</feature>
<proteinExistence type="predicted"/>
<keyword evidence="3" id="KW-1185">Reference proteome</keyword>
<sequence>MQTEPMMVGREASSMGTEAERDWDSYRQLLDLWARENMIKTQKLQVLLLANVLLATGVELAFAASTDAWPVFIYLIGFFVSLVWTFSIGRTVLFQDVWQVKLQDLAARHPGDPRFQLHDSRSALPRAKRLSRVLGAVPSKYYLLGAPMLFTLFWLYVLVGAF</sequence>
<dbReference type="AlphaFoldDB" id="A0A5C7EN07"/>
<dbReference type="EMBL" id="VPFL01000003">
    <property type="protein sequence ID" value="TXF13052.1"/>
    <property type="molecule type" value="Genomic_DNA"/>
</dbReference>
<dbReference type="InParanoid" id="A0A5C7EN07"/>
<evidence type="ECO:0000313" key="2">
    <source>
        <dbReference type="EMBL" id="TXF13052.1"/>
    </source>
</evidence>
<evidence type="ECO:0000313" key="3">
    <source>
        <dbReference type="Proteomes" id="UP000321201"/>
    </source>
</evidence>